<reference evidence="5" key="1">
    <citation type="submission" date="2020-10" db="EMBL/GenBank/DDBJ databases">
        <authorList>
            <person name="Gilroy R."/>
        </authorList>
    </citation>
    <scope>NUCLEOTIDE SEQUENCE</scope>
    <source>
        <strain evidence="5">ChiGjej1B1-2707</strain>
    </source>
</reference>
<keyword evidence="2" id="KW-0479">Metal-binding</keyword>
<keyword evidence="4" id="KW-0460">Magnesium</keyword>
<sequence length="230" mass="26226">MPSADGGKAPVELVVFDFDGTSINGNSPVILVRRLVRQRRLKVSVIARIALWGAAYKLRLPQSESWVRGLVFRAYAGMPKREVDERLRKFYDEAIAGRFRDQADATMRSHRAQGRVVLVVSATFEPIVERAQEHHPFDFQISTRMEVDEEGNYTCRVAGEPVEGEEKPRAIERFANERFGEGNWTIAYAYGDHHSDRPMLGMAKTAVAVNPDRPLKRTARREGWQIVDWE</sequence>
<keyword evidence="3 5" id="KW-0378">Hydrolase</keyword>
<evidence type="ECO:0000313" key="6">
    <source>
        <dbReference type="Proteomes" id="UP000824261"/>
    </source>
</evidence>
<dbReference type="GO" id="GO:0046872">
    <property type="term" value="F:metal ion binding"/>
    <property type="evidence" value="ECO:0007669"/>
    <property type="project" value="UniProtKB-KW"/>
</dbReference>
<dbReference type="Pfam" id="PF12710">
    <property type="entry name" value="HAD"/>
    <property type="match status" value="1"/>
</dbReference>
<comment type="caution">
    <text evidence="5">The sequence shown here is derived from an EMBL/GenBank/DDBJ whole genome shotgun (WGS) entry which is preliminary data.</text>
</comment>
<dbReference type="GO" id="GO:0016787">
    <property type="term" value="F:hydrolase activity"/>
    <property type="evidence" value="ECO:0007669"/>
    <property type="project" value="UniProtKB-KW"/>
</dbReference>
<dbReference type="InterPro" id="IPR023214">
    <property type="entry name" value="HAD_sf"/>
</dbReference>
<comment type="similarity">
    <text evidence="1">Belongs to the HAD-like hydrolase superfamily. SerB family.</text>
</comment>
<dbReference type="NCBIfam" id="TIGR01488">
    <property type="entry name" value="HAD-SF-IB"/>
    <property type="match status" value="1"/>
</dbReference>
<dbReference type="InterPro" id="IPR050582">
    <property type="entry name" value="HAD-like_SerB"/>
</dbReference>
<reference evidence="5" key="2">
    <citation type="journal article" date="2021" name="PeerJ">
        <title>Extensive microbial diversity within the chicken gut microbiome revealed by metagenomics and culture.</title>
        <authorList>
            <person name="Gilroy R."/>
            <person name="Ravi A."/>
            <person name="Getino M."/>
            <person name="Pursley I."/>
            <person name="Horton D.L."/>
            <person name="Alikhan N.F."/>
            <person name="Baker D."/>
            <person name="Gharbi K."/>
            <person name="Hall N."/>
            <person name="Watson M."/>
            <person name="Adriaenssens E.M."/>
            <person name="Foster-Nyarko E."/>
            <person name="Jarju S."/>
            <person name="Secka A."/>
            <person name="Antonio M."/>
            <person name="Oren A."/>
            <person name="Chaudhuri R.R."/>
            <person name="La Ragione R."/>
            <person name="Hildebrand F."/>
            <person name="Pallen M.J."/>
        </authorList>
    </citation>
    <scope>NUCLEOTIDE SEQUENCE</scope>
    <source>
        <strain evidence="5">ChiGjej1B1-2707</strain>
    </source>
</reference>
<dbReference type="InterPro" id="IPR006385">
    <property type="entry name" value="HAD_hydro_SerB1"/>
</dbReference>
<evidence type="ECO:0000256" key="1">
    <source>
        <dbReference type="ARBA" id="ARBA00009184"/>
    </source>
</evidence>
<dbReference type="Gene3D" id="1.20.1440.100">
    <property type="entry name" value="SG protein - dephosphorylation function"/>
    <property type="match status" value="1"/>
</dbReference>
<evidence type="ECO:0000256" key="3">
    <source>
        <dbReference type="ARBA" id="ARBA00022801"/>
    </source>
</evidence>
<gene>
    <name evidence="5" type="ORF">IAA69_02290</name>
</gene>
<dbReference type="NCBIfam" id="TIGR01490">
    <property type="entry name" value="HAD-SF-IB-hyp1"/>
    <property type="match status" value="1"/>
</dbReference>
<dbReference type="AlphaFoldDB" id="A0A9D1D2G6"/>
<dbReference type="Gene3D" id="3.40.50.1000">
    <property type="entry name" value="HAD superfamily/HAD-like"/>
    <property type="match status" value="1"/>
</dbReference>
<dbReference type="InterPro" id="IPR036412">
    <property type="entry name" value="HAD-like_sf"/>
</dbReference>
<evidence type="ECO:0000256" key="4">
    <source>
        <dbReference type="ARBA" id="ARBA00022842"/>
    </source>
</evidence>
<dbReference type="PANTHER" id="PTHR43344:SF13">
    <property type="entry name" value="PHOSPHATASE RV3661-RELATED"/>
    <property type="match status" value="1"/>
</dbReference>
<dbReference type="Proteomes" id="UP000824261">
    <property type="component" value="Unassembled WGS sequence"/>
</dbReference>
<dbReference type="PANTHER" id="PTHR43344">
    <property type="entry name" value="PHOSPHOSERINE PHOSPHATASE"/>
    <property type="match status" value="1"/>
</dbReference>
<accession>A0A9D1D2G6</accession>
<dbReference type="EMBL" id="DVGB01000029">
    <property type="protein sequence ID" value="HIR01084.1"/>
    <property type="molecule type" value="Genomic_DNA"/>
</dbReference>
<evidence type="ECO:0000256" key="2">
    <source>
        <dbReference type="ARBA" id="ARBA00022723"/>
    </source>
</evidence>
<protein>
    <submittedName>
        <fullName evidence="5">Haloacid dehalogenase-like hydrolase</fullName>
    </submittedName>
</protein>
<evidence type="ECO:0000313" key="5">
    <source>
        <dbReference type="EMBL" id="HIR01084.1"/>
    </source>
</evidence>
<dbReference type="SUPFAM" id="SSF56784">
    <property type="entry name" value="HAD-like"/>
    <property type="match status" value="1"/>
</dbReference>
<name>A0A9D1D2G6_9ACTN</name>
<proteinExistence type="inferred from homology"/>
<organism evidence="5 6">
    <name type="scientific">Candidatus Aveggerthella stercoripullorum</name>
    <dbReference type="NCBI Taxonomy" id="2840688"/>
    <lineage>
        <taxon>Bacteria</taxon>
        <taxon>Bacillati</taxon>
        <taxon>Actinomycetota</taxon>
        <taxon>Coriobacteriia</taxon>
        <taxon>Eggerthellales</taxon>
        <taxon>Eggerthellaceae</taxon>
        <taxon>Eggerthellaceae incertae sedis</taxon>
        <taxon>Candidatus Aveggerthella</taxon>
    </lineage>
</organism>